<name>A0ABT2N3A4_9CYAN</name>
<sequence length="49" mass="5602">MGISVEIAGVSWELGEVNAGRDRRLSNKGMLLERRSLSLWRLGQLYEVR</sequence>
<evidence type="ECO:0000313" key="2">
    <source>
        <dbReference type="Proteomes" id="UP001525961"/>
    </source>
</evidence>
<comment type="caution">
    <text evidence="1">The sequence shown here is derived from an EMBL/GenBank/DDBJ whole genome shotgun (WGS) entry which is preliminary data.</text>
</comment>
<organism evidence="1 2">
    <name type="scientific">Laspinema olomoucense D3b</name>
    <dbReference type="NCBI Taxonomy" id="2953688"/>
    <lineage>
        <taxon>Bacteria</taxon>
        <taxon>Bacillati</taxon>
        <taxon>Cyanobacteriota</taxon>
        <taxon>Cyanophyceae</taxon>
        <taxon>Oscillatoriophycideae</taxon>
        <taxon>Oscillatoriales</taxon>
        <taxon>Laspinemataceae</taxon>
        <taxon>Laspinema</taxon>
        <taxon>Laspinema olomoucense</taxon>
    </lineage>
</organism>
<dbReference type="RefSeq" id="WP_261197479.1">
    <property type="nucleotide sequence ID" value="NZ_JAMXFA010000005.1"/>
</dbReference>
<evidence type="ECO:0000313" key="1">
    <source>
        <dbReference type="EMBL" id="MCT7977167.1"/>
    </source>
</evidence>
<proteinExistence type="predicted"/>
<reference evidence="1 2" key="1">
    <citation type="journal article" date="2022" name="Front. Microbiol.">
        <title>High genomic differentiation and limited gene flow indicate recent cryptic speciation within the genus Laspinema (cyanobacteria).</title>
        <authorList>
            <person name="Stanojkovic A."/>
            <person name="Skoupy S."/>
            <person name="Skaloud P."/>
            <person name="Dvorak P."/>
        </authorList>
    </citation>
    <scope>NUCLEOTIDE SEQUENCE [LARGE SCALE GENOMIC DNA]</scope>
    <source>
        <strain evidence="1 2">D3b</strain>
    </source>
</reference>
<accession>A0ABT2N3A4</accession>
<dbReference type="Proteomes" id="UP001525961">
    <property type="component" value="Unassembled WGS sequence"/>
</dbReference>
<gene>
    <name evidence="1" type="ORF">NG792_05575</name>
</gene>
<dbReference type="EMBL" id="JAMXFA010000005">
    <property type="protein sequence ID" value="MCT7977167.1"/>
    <property type="molecule type" value="Genomic_DNA"/>
</dbReference>
<keyword evidence="2" id="KW-1185">Reference proteome</keyword>
<protein>
    <submittedName>
        <fullName evidence="1">Uncharacterized protein</fullName>
    </submittedName>
</protein>